<evidence type="ECO:0000313" key="3">
    <source>
        <dbReference type="EMBL" id="GIY83371.1"/>
    </source>
</evidence>
<dbReference type="InterPro" id="IPR050468">
    <property type="entry name" value="Cuticle_Struct_Prot"/>
</dbReference>
<evidence type="ECO:0000256" key="1">
    <source>
        <dbReference type="PROSITE-ProRule" id="PRU00497"/>
    </source>
</evidence>
<dbReference type="AlphaFoldDB" id="A0AAV4WN40"/>
<feature type="region of interest" description="Disordered" evidence="2">
    <location>
        <begin position="70"/>
        <end position="104"/>
    </location>
</feature>
<dbReference type="GO" id="GO:0008010">
    <property type="term" value="F:structural constituent of chitin-based larval cuticle"/>
    <property type="evidence" value="ECO:0007669"/>
    <property type="project" value="TreeGrafter"/>
</dbReference>
<proteinExistence type="predicted"/>
<dbReference type="GO" id="GO:0062129">
    <property type="term" value="C:chitin-based extracellular matrix"/>
    <property type="evidence" value="ECO:0007669"/>
    <property type="project" value="TreeGrafter"/>
</dbReference>
<evidence type="ECO:0000313" key="4">
    <source>
        <dbReference type="Proteomes" id="UP001054945"/>
    </source>
</evidence>
<feature type="compositionally biased region" description="Basic and acidic residues" evidence="2">
    <location>
        <begin position="470"/>
        <end position="484"/>
    </location>
</feature>
<accession>A0AAV4WN40</accession>
<protein>
    <recommendedName>
        <fullName evidence="5">Cuticle protein</fullName>
    </recommendedName>
</protein>
<feature type="region of interest" description="Disordered" evidence="2">
    <location>
        <begin position="283"/>
        <end position="306"/>
    </location>
</feature>
<feature type="compositionally biased region" description="Low complexity" evidence="2">
    <location>
        <begin position="133"/>
        <end position="146"/>
    </location>
</feature>
<dbReference type="PROSITE" id="PS51155">
    <property type="entry name" value="CHIT_BIND_RR_2"/>
    <property type="match status" value="1"/>
</dbReference>
<feature type="region of interest" description="Disordered" evidence="2">
    <location>
        <begin position="116"/>
        <end position="166"/>
    </location>
</feature>
<feature type="region of interest" description="Disordered" evidence="2">
    <location>
        <begin position="20"/>
        <end position="45"/>
    </location>
</feature>
<dbReference type="Pfam" id="PF00379">
    <property type="entry name" value="Chitin_bind_4"/>
    <property type="match status" value="1"/>
</dbReference>
<sequence>MELKKVCQLIPKATQFQLKPHYQAQHHSKPSYGISKDGHSTPSHHQLKITQEKHIDDGYHGIGEVSPSYLKSYPIPSKPHYQAQHPPKPSYDTSKGGHSTHSHHQLKIIQEKHIDDGYSSNGQTGYHGIGEVSPSYPKSYPIPSKPHYQAQHHPKPSYGISKGSTHNYPQVKISQEKQIDDDHSTYQGIGQSNYHGGHSIKSYPQPKISQEKHFDDYSTKGSNGGNGHSGYYGIGEKSTPHHGSHTLPQKHYQVEQPSKHAYESVKGGHHAIKHTPDYHGIVESHPKSAYDHSHGSSKSLAPTPSKSYKGISGIKGGYSLEDADHGDEEYGAVLGGHGSQSPAGISSGYGHSSSGPGSRLMMYMAQMITMKSVPGMGTLNTKTGNSLYHCVRKMSKPMPYEFKYEVKDDEHGADYYRQEKMDDNGYLTGRYGYKDAHGLYRQVEYEASKDGFKVSSIKTNEPGTDNEDPADVHFEVEKNSQPHY</sequence>
<feature type="compositionally biased region" description="Basic and acidic residues" evidence="2">
    <location>
        <begin position="283"/>
        <end position="294"/>
    </location>
</feature>
<dbReference type="PANTHER" id="PTHR10380">
    <property type="entry name" value="CUTICLE PROTEIN"/>
    <property type="match status" value="1"/>
</dbReference>
<keyword evidence="1" id="KW-0193">Cuticle</keyword>
<feature type="compositionally biased region" description="Basic and acidic residues" evidence="2">
    <location>
        <begin position="209"/>
        <end position="218"/>
    </location>
</feature>
<gene>
    <name evidence="3" type="ORF">CEXT_767731</name>
</gene>
<dbReference type="Proteomes" id="UP001054945">
    <property type="component" value="Unassembled WGS sequence"/>
</dbReference>
<evidence type="ECO:0000256" key="2">
    <source>
        <dbReference type="SAM" id="MobiDB-lite"/>
    </source>
</evidence>
<dbReference type="PANTHER" id="PTHR10380:SF235">
    <property type="entry name" value="CUTICULAR PROTEIN 73D, ISOFORM B"/>
    <property type="match status" value="1"/>
</dbReference>
<keyword evidence="4" id="KW-1185">Reference proteome</keyword>
<name>A0AAV4WN40_CAEEX</name>
<reference evidence="3 4" key="1">
    <citation type="submission" date="2021-06" db="EMBL/GenBank/DDBJ databases">
        <title>Caerostris extrusa draft genome.</title>
        <authorList>
            <person name="Kono N."/>
            <person name="Arakawa K."/>
        </authorList>
    </citation>
    <scope>NUCLEOTIDE SEQUENCE [LARGE SCALE GENOMIC DNA]</scope>
</reference>
<dbReference type="EMBL" id="BPLR01016375">
    <property type="protein sequence ID" value="GIY83371.1"/>
    <property type="molecule type" value="Genomic_DNA"/>
</dbReference>
<comment type="caution">
    <text evidence="3">The sequence shown here is derived from an EMBL/GenBank/DDBJ whole genome shotgun (WGS) entry which is preliminary data.</text>
</comment>
<organism evidence="3 4">
    <name type="scientific">Caerostris extrusa</name>
    <name type="common">Bark spider</name>
    <name type="synonym">Caerostris bankana</name>
    <dbReference type="NCBI Taxonomy" id="172846"/>
    <lineage>
        <taxon>Eukaryota</taxon>
        <taxon>Metazoa</taxon>
        <taxon>Ecdysozoa</taxon>
        <taxon>Arthropoda</taxon>
        <taxon>Chelicerata</taxon>
        <taxon>Arachnida</taxon>
        <taxon>Araneae</taxon>
        <taxon>Araneomorphae</taxon>
        <taxon>Entelegynae</taxon>
        <taxon>Araneoidea</taxon>
        <taxon>Araneidae</taxon>
        <taxon>Caerostris</taxon>
    </lineage>
</organism>
<dbReference type="InterPro" id="IPR000618">
    <property type="entry name" value="Insect_cuticle"/>
</dbReference>
<feature type="compositionally biased region" description="Gly residues" evidence="2">
    <location>
        <begin position="222"/>
        <end position="233"/>
    </location>
</feature>
<evidence type="ECO:0008006" key="5">
    <source>
        <dbReference type="Google" id="ProtNLM"/>
    </source>
</evidence>
<feature type="region of interest" description="Disordered" evidence="2">
    <location>
        <begin position="183"/>
        <end position="248"/>
    </location>
</feature>
<feature type="compositionally biased region" description="Polar residues" evidence="2">
    <location>
        <begin position="185"/>
        <end position="194"/>
    </location>
</feature>
<feature type="region of interest" description="Disordered" evidence="2">
    <location>
        <begin position="455"/>
        <end position="484"/>
    </location>
</feature>